<evidence type="ECO:0000313" key="8">
    <source>
        <dbReference type="EMBL" id="PTM48446.1"/>
    </source>
</evidence>
<evidence type="ECO:0000256" key="2">
    <source>
        <dbReference type="ARBA" id="ARBA00022729"/>
    </source>
</evidence>
<organism evidence="8 9">
    <name type="scientific">Phreatobacter oligotrophus</name>
    <dbReference type="NCBI Taxonomy" id="1122261"/>
    <lineage>
        <taxon>Bacteria</taxon>
        <taxon>Pseudomonadati</taxon>
        <taxon>Pseudomonadota</taxon>
        <taxon>Alphaproteobacteria</taxon>
        <taxon>Hyphomicrobiales</taxon>
        <taxon>Phreatobacteraceae</taxon>
        <taxon>Phreatobacter</taxon>
    </lineage>
</organism>
<dbReference type="Proteomes" id="UP000241808">
    <property type="component" value="Unassembled WGS sequence"/>
</dbReference>
<dbReference type="Pfam" id="PF13505">
    <property type="entry name" value="OMP_b-brl"/>
    <property type="match status" value="1"/>
</dbReference>
<comment type="similarity">
    <text evidence="5">Belongs to the Omp25/RopB family.</text>
</comment>
<evidence type="ECO:0000256" key="1">
    <source>
        <dbReference type="ARBA" id="ARBA00004442"/>
    </source>
</evidence>
<keyword evidence="4" id="KW-0998">Cell outer membrane</keyword>
<evidence type="ECO:0000259" key="7">
    <source>
        <dbReference type="Pfam" id="PF13505"/>
    </source>
</evidence>
<evidence type="ECO:0000256" key="6">
    <source>
        <dbReference type="SAM" id="SignalP"/>
    </source>
</evidence>
<keyword evidence="2 6" id="KW-0732">Signal</keyword>
<evidence type="ECO:0000313" key="9">
    <source>
        <dbReference type="Proteomes" id="UP000241808"/>
    </source>
</evidence>
<dbReference type="OrthoDB" id="9815357at2"/>
<feature type="domain" description="Outer membrane protein beta-barrel" evidence="7">
    <location>
        <begin position="40"/>
        <end position="240"/>
    </location>
</feature>
<dbReference type="GO" id="GO:0009279">
    <property type="term" value="C:cell outer membrane"/>
    <property type="evidence" value="ECO:0007669"/>
    <property type="project" value="UniProtKB-SubCell"/>
</dbReference>
<evidence type="ECO:0000256" key="5">
    <source>
        <dbReference type="ARBA" id="ARBA00038306"/>
    </source>
</evidence>
<dbReference type="PANTHER" id="PTHR34001">
    <property type="entry name" value="BLL7405 PROTEIN"/>
    <property type="match status" value="1"/>
</dbReference>
<keyword evidence="9" id="KW-1185">Reference proteome</keyword>
<accession>A0A2T4YWG2</accession>
<dbReference type="SUPFAM" id="SSF56925">
    <property type="entry name" value="OMPA-like"/>
    <property type="match status" value="1"/>
</dbReference>
<dbReference type="InterPro" id="IPR006315">
    <property type="entry name" value="OM_autotransptr_brl_dom"/>
</dbReference>
<sequence length="251" mass="26444">MKHYVSALVAVLTSTATQAADLRGPVAAPLPAAVVAPVFDWSGFFVGLHAGGVWSRNRYVGGASGGAPDWAAGTVFGTEPSGFIGGVQIGYNWQFAPNWVAGVETSISGTTVNRRFASTFGAADDIYQHRLPFFATFTGRLGYAAGQTLWYARGGLALASTTFRYDDVTPPNIGTGSASSTRAGWTVGVGAEYAINQNWSVAAEYNYAKFSGWTAALNATDSVRASTAVHAITARVNYRFWSGPSAVVSRY</sequence>
<keyword evidence="3" id="KW-0472">Membrane</keyword>
<gene>
    <name evidence="8" type="ORF">C8P69_1259</name>
</gene>
<protein>
    <submittedName>
        <fullName evidence="8">Outer membrane immunogenic protein</fullName>
    </submittedName>
</protein>
<evidence type="ECO:0000256" key="4">
    <source>
        <dbReference type="ARBA" id="ARBA00023237"/>
    </source>
</evidence>
<comment type="subcellular location">
    <subcellularLocation>
        <location evidence="1">Cell outer membrane</location>
    </subcellularLocation>
</comment>
<dbReference type="RefSeq" id="WP_108179638.1">
    <property type="nucleotide sequence ID" value="NZ_PZZL01000025.1"/>
</dbReference>
<proteinExistence type="inferred from homology"/>
<dbReference type="EMBL" id="PZZL01000025">
    <property type="protein sequence ID" value="PTM48446.1"/>
    <property type="molecule type" value="Genomic_DNA"/>
</dbReference>
<reference evidence="8 9" key="1">
    <citation type="submission" date="2018-04" db="EMBL/GenBank/DDBJ databases">
        <title>Genomic Encyclopedia of Archaeal and Bacterial Type Strains, Phase II (KMG-II): from individual species to whole genera.</title>
        <authorList>
            <person name="Goeker M."/>
        </authorList>
    </citation>
    <scope>NUCLEOTIDE SEQUENCE [LARGE SCALE GENOMIC DNA]</scope>
    <source>
        <strain evidence="8 9">DSM 25521</strain>
    </source>
</reference>
<dbReference type="InterPro" id="IPR027385">
    <property type="entry name" value="Beta-barrel_OMP"/>
</dbReference>
<evidence type="ECO:0000256" key="3">
    <source>
        <dbReference type="ARBA" id="ARBA00023136"/>
    </source>
</evidence>
<feature type="signal peptide" evidence="6">
    <location>
        <begin position="1"/>
        <end position="19"/>
    </location>
</feature>
<dbReference type="AlphaFoldDB" id="A0A2T4YWG2"/>
<comment type="caution">
    <text evidence="8">The sequence shown here is derived from an EMBL/GenBank/DDBJ whole genome shotgun (WGS) entry which is preliminary data.</text>
</comment>
<dbReference type="PANTHER" id="PTHR34001:SF3">
    <property type="entry name" value="BLL7405 PROTEIN"/>
    <property type="match status" value="1"/>
</dbReference>
<dbReference type="InterPro" id="IPR011250">
    <property type="entry name" value="OMP/PagP_B-barrel"/>
</dbReference>
<dbReference type="InterPro" id="IPR051692">
    <property type="entry name" value="OMP-like"/>
</dbReference>
<name>A0A2T4YWG2_9HYPH</name>
<dbReference type="Gene3D" id="2.40.160.20">
    <property type="match status" value="1"/>
</dbReference>
<feature type="chain" id="PRO_5015760361" evidence="6">
    <location>
        <begin position="20"/>
        <end position="251"/>
    </location>
</feature>
<dbReference type="NCBIfam" id="TIGR01414">
    <property type="entry name" value="autotrans_barl"/>
    <property type="match status" value="1"/>
</dbReference>